<dbReference type="GO" id="GO:0042773">
    <property type="term" value="P:ATP synthesis coupled electron transport"/>
    <property type="evidence" value="ECO:0007669"/>
    <property type="project" value="InterPro"/>
</dbReference>
<dbReference type="EMBL" id="LR217720">
    <property type="protein sequence ID" value="VFP83958.1"/>
    <property type="molecule type" value="Genomic_DNA"/>
</dbReference>
<sequence length="506" mass="56700">MLLFLLIAIPLIGGVLCWQSEHFSVTYPRWVALIAMGLTFTVSLLLWADSGDTRLLRDENLRWIDECLVPWIPRFGINFHLALDGLSLSMVVLTSLLGIMAVVCSWREIEKWHGFFHLNLLWVLGGVMGVFLAIDLFLFFLFWEMMLIPMYLLISLWGHKSSDEQTRITAATKFCIYTQASGLLMLISIIGLVFLHYSETGNLTFNYEDLLHTPMLPYVEQLLMMGFFIAFAVKMPVVPFHGWLPDAHSQAPTAGSVDLAGILLKTAAYGLLRFTLPLFPHASLKFAPIAMWLGIISIFYGAWMAISQYDIKRLVAYTSISHMGFLLIAIYTGSLIAYQGAVIQMIAHGLSTAALFIMCGQLYERLSTLDMRKMGGLWSRIQWLPGLSVFFALANLGIPGTGNFIGEFMILIGSFQTAPLIAVIATCSLVFSAVYSLVMLQKTYYGEAKLEEKLRDMSVREVITLLVLLMLLLFLGLYPQTILDTSYCAMSNIQQLFSTAMLTKGL</sequence>
<dbReference type="InterPro" id="IPR003918">
    <property type="entry name" value="NADH_UbQ_OxRdtase"/>
</dbReference>
<comment type="similarity">
    <text evidence="2">Belongs to the complex I subunit 4 family.</text>
</comment>
<protein>
    <recommendedName>
        <fullName evidence="3">NADH-quinone oxidoreductase subunit M</fullName>
    </recommendedName>
    <alternativeName>
        <fullName evidence="9">NADH dehydrogenase I subunit M</fullName>
    </alternativeName>
    <alternativeName>
        <fullName evidence="10">NDH-1 subunit M</fullName>
    </alternativeName>
</protein>
<evidence type="ECO:0000313" key="15">
    <source>
        <dbReference type="Proteomes" id="UP000294418"/>
    </source>
</evidence>
<feature type="transmembrane region" description="Helical" evidence="12">
    <location>
        <begin position="174"/>
        <end position="195"/>
    </location>
</feature>
<comment type="subcellular location">
    <subcellularLocation>
        <location evidence="1">Endomembrane system</location>
        <topology evidence="1">Multi-pass membrane protein</topology>
    </subcellularLocation>
    <subcellularLocation>
        <location evidence="11">Membrane</location>
        <topology evidence="11">Multi-pass membrane protein</topology>
    </subcellularLocation>
</comment>
<evidence type="ECO:0000259" key="13">
    <source>
        <dbReference type="Pfam" id="PF00361"/>
    </source>
</evidence>
<evidence type="ECO:0000256" key="2">
    <source>
        <dbReference type="ARBA" id="ARBA00009025"/>
    </source>
</evidence>
<evidence type="ECO:0000256" key="5">
    <source>
        <dbReference type="ARBA" id="ARBA00022989"/>
    </source>
</evidence>
<dbReference type="AlphaFoldDB" id="A0A451DC37"/>
<feature type="transmembrane region" description="Helical" evidence="12">
    <location>
        <begin position="215"/>
        <end position="233"/>
    </location>
</feature>
<dbReference type="GO" id="GO:0012505">
    <property type="term" value="C:endomembrane system"/>
    <property type="evidence" value="ECO:0007669"/>
    <property type="project" value="UniProtKB-SubCell"/>
</dbReference>
<gene>
    <name evidence="14" type="primary">nuoM</name>
    <name evidence="14" type="ORF">ERCILAFE3058_069</name>
</gene>
<dbReference type="PRINTS" id="PR01437">
    <property type="entry name" value="NUOXDRDTASE4"/>
</dbReference>
<feature type="transmembrane region" description="Helical" evidence="12">
    <location>
        <begin position="417"/>
        <end position="438"/>
    </location>
</feature>
<keyword evidence="4 11" id="KW-0812">Transmembrane</keyword>
<dbReference type="GO" id="GO:0008137">
    <property type="term" value="F:NADH dehydrogenase (ubiquinone) activity"/>
    <property type="evidence" value="ECO:0007669"/>
    <property type="project" value="InterPro"/>
</dbReference>
<feature type="transmembrane region" description="Helical" evidence="12">
    <location>
        <begin position="284"/>
        <end position="302"/>
    </location>
</feature>
<reference evidence="14 15" key="1">
    <citation type="submission" date="2019-02" db="EMBL/GenBank/DDBJ databases">
        <authorList>
            <person name="Manzano-Marin A."/>
            <person name="Manzano-Marin A."/>
        </authorList>
    </citation>
    <scope>NUCLEOTIDE SEQUENCE [LARGE SCALE GENOMIC DNA]</scope>
    <source>
        <strain evidence="14 15">ErCilaricifoliae</strain>
    </source>
</reference>
<proteinExistence type="inferred from homology"/>
<accession>A0A451DC37</accession>
<name>A0A451DC37_9GAMM</name>
<dbReference type="NCBIfam" id="TIGR01972">
    <property type="entry name" value="NDH_I_M"/>
    <property type="match status" value="1"/>
</dbReference>
<evidence type="ECO:0000313" key="14">
    <source>
        <dbReference type="EMBL" id="VFP83958.1"/>
    </source>
</evidence>
<feature type="transmembrane region" description="Helical" evidence="12">
    <location>
        <begin position="27"/>
        <end position="48"/>
    </location>
</feature>
<dbReference type="GO" id="GO:0016020">
    <property type="term" value="C:membrane"/>
    <property type="evidence" value="ECO:0007669"/>
    <property type="project" value="UniProtKB-SubCell"/>
</dbReference>
<evidence type="ECO:0000256" key="4">
    <source>
        <dbReference type="ARBA" id="ARBA00022692"/>
    </source>
</evidence>
<evidence type="ECO:0000256" key="9">
    <source>
        <dbReference type="ARBA" id="ARBA00031584"/>
    </source>
</evidence>
<dbReference type="GO" id="GO:0015990">
    <property type="term" value="P:electron transport coupled proton transport"/>
    <property type="evidence" value="ECO:0007669"/>
    <property type="project" value="TreeGrafter"/>
</dbReference>
<keyword evidence="14" id="KW-0560">Oxidoreductase</keyword>
<evidence type="ECO:0000256" key="3">
    <source>
        <dbReference type="ARBA" id="ARBA00019906"/>
    </source>
</evidence>
<dbReference type="PANTHER" id="PTHR43507:SF1">
    <property type="entry name" value="NADH-UBIQUINONE OXIDOREDUCTASE CHAIN 4"/>
    <property type="match status" value="1"/>
</dbReference>
<comment type="subunit">
    <text evidence="8">Composed of 13 different subunits. Subunits NuoA, H, J, K, L, M, N constitute the membrane sector of the complex.</text>
</comment>
<feature type="domain" description="NADH:quinone oxidoreductase/Mrp antiporter transmembrane" evidence="13">
    <location>
        <begin position="133"/>
        <end position="431"/>
    </location>
</feature>
<dbReference type="Pfam" id="PF00361">
    <property type="entry name" value="Proton_antipo_M"/>
    <property type="match status" value="1"/>
</dbReference>
<evidence type="ECO:0000256" key="1">
    <source>
        <dbReference type="ARBA" id="ARBA00004127"/>
    </source>
</evidence>
<feature type="transmembrane region" description="Helical" evidence="12">
    <location>
        <begin position="314"/>
        <end position="336"/>
    </location>
</feature>
<evidence type="ECO:0000256" key="8">
    <source>
        <dbReference type="ARBA" id="ARBA00025811"/>
    </source>
</evidence>
<feature type="transmembrane region" description="Helical" evidence="12">
    <location>
        <begin position="121"/>
        <end position="154"/>
    </location>
</feature>
<dbReference type="RefSeq" id="WP_157989523.1">
    <property type="nucleotide sequence ID" value="NZ_LR217720.1"/>
</dbReference>
<dbReference type="PANTHER" id="PTHR43507">
    <property type="entry name" value="NADH-UBIQUINONE OXIDOREDUCTASE CHAIN 4"/>
    <property type="match status" value="1"/>
</dbReference>
<dbReference type="GO" id="GO:0048039">
    <property type="term" value="F:ubiquinone binding"/>
    <property type="evidence" value="ECO:0007669"/>
    <property type="project" value="TreeGrafter"/>
</dbReference>
<dbReference type="NCBIfam" id="NF004498">
    <property type="entry name" value="PRK05846.1-1"/>
    <property type="match status" value="1"/>
</dbReference>
<dbReference type="GO" id="GO:0003954">
    <property type="term" value="F:NADH dehydrogenase activity"/>
    <property type="evidence" value="ECO:0007669"/>
    <property type="project" value="TreeGrafter"/>
</dbReference>
<evidence type="ECO:0000256" key="11">
    <source>
        <dbReference type="RuleBase" id="RU000320"/>
    </source>
</evidence>
<feature type="transmembrane region" description="Helical" evidence="12">
    <location>
        <begin position="342"/>
        <end position="363"/>
    </location>
</feature>
<dbReference type="InterPro" id="IPR010227">
    <property type="entry name" value="NADH_Q_OxRdtase_chainM/4"/>
</dbReference>
<feature type="transmembrane region" description="Helical" evidence="12">
    <location>
        <begin position="383"/>
        <end position="405"/>
    </location>
</feature>
<comment type="function">
    <text evidence="7">NDH-1 shuttles electrons from NADH, via FMN and iron-sulfur (Fe-S) centers, to quinones in the respiratory chain. Couples the redox reaction to proton translocation (for every two electrons transferred, four hydrogen ions are translocated across the cytoplasmic membrane), and thus conserves the redox energy in a proton gradient.</text>
</comment>
<feature type="transmembrane region" description="Helical" evidence="12">
    <location>
        <begin position="254"/>
        <end position="272"/>
    </location>
</feature>
<keyword evidence="5 12" id="KW-1133">Transmembrane helix</keyword>
<feature type="transmembrane region" description="Helical" evidence="12">
    <location>
        <begin position="81"/>
        <end position="101"/>
    </location>
</feature>
<evidence type="ECO:0000256" key="10">
    <source>
        <dbReference type="ARBA" id="ARBA00032798"/>
    </source>
</evidence>
<dbReference type="Proteomes" id="UP000294418">
    <property type="component" value="Chromosome"/>
</dbReference>
<dbReference type="InterPro" id="IPR001750">
    <property type="entry name" value="ND/Mrp_TM"/>
</dbReference>
<dbReference type="OrthoDB" id="9768329at2"/>
<evidence type="ECO:0000256" key="7">
    <source>
        <dbReference type="ARBA" id="ARBA00025189"/>
    </source>
</evidence>
<feature type="transmembrane region" description="Helical" evidence="12">
    <location>
        <begin position="459"/>
        <end position="478"/>
    </location>
</feature>
<evidence type="ECO:0000256" key="6">
    <source>
        <dbReference type="ARBA" id="ARBA00023136"/>
    </source>
</evidence>
<keyword evidence="6 12" id="KW-0472">Membrane</keyword>
<organism evidence="14 15">
    <name type="scientific">Candidatus Erwinia haradaeae</name>
    <dbReference type="NCBI Taxonomy" id="1922217"/>
    <lineage>
        <taxon>Bacteria</taxon>
        <taxon>Pseudomonadati</taxon>
        <taxon>Pseudomonadota</taxon>
        <taxon>Gammaproteobacteria</taxon>
        <taxon>Enterobacterales</taxon>
        <taxon>Erwiniaceae</taxon>
        <taxon>Erwinia</taxon>
    </lineage>
</organism>
<evidence type="ECO:0000256" key="12">
    <source>
        <dbReference type="SAM" id="Phobius"/>
    </source>
</evidence>